<dbReference type="Pfam" id="PF06912">
    <property type="entry name" value="DUF1275"/>
    <property type="match status" value="1"/>
</dbReference>
<dbReference type="PANTHER" id="PTHR37314">
    <property type="entry name" value="SLR0142 PROTEIN"/>
    <property type="match status" value="1"/>
</dbReference>
<feature type="transmembrane region" description="Helical" evidence="1">
    <location>
        <begin position="95"/>
        <end position="117"/>
    </location>
</feature>
<dbReference type="OrthoDB" id="270162at2"/>
<keyword evidence="1" id="KW-0812">Transmembrane</keyword>
<evidence type="ECO:0000313" key="2">
    <source>
        <dbReference type="EMBL" id="SEK92410.1"/>
    </source>
</evidence>
<reference evidence="3" key="1">
    <citation type="submission" date="2016-10" db="EMBL/GenBank/DDBJ databases">
        <authorList>
            <person name="Varghese N."/>
            <person name="Submissions S."/>
        </authorList>
    </citation>
    <scope>NUCLEOTIDE SEQUENCE [LARGE SCALE GENOMIC DNA]</scope>
    <source>
        <strain evidence="3">DSM 18733</strain>
    </source>
</reference>
<dbReference type="PANTHER" id="PTHR37314:SF4">
    <property type="entry name" value="UPF0700 TRANSMEMBRANE PROTEIN YOAK"/>
    <property type="match status" value="1"/>
</dbReference>
<dbReference type="AlphaFoldDB" id="A0A1H7L0U5"/>
<keyword evidence="3" id="KW-1185">Reference proteome</keyword>
<dbReference type="STRING" id="407022.SAMN05661044_01519"/>
<accession>A0A1H7L0U5</accession>
<name>A0A1H7L0U5_OLID1</name>
<organism evidence="2 3">
    <name type="scientific">Olivibacter domesticus</name>
    <name type="common">Pseudosphingobacterium domesticum</name>
    <dbReference type="NCBI Taxonomy" id="407022"/>
    <lineage>
        <taxon>Bacteria</taxon>
        <taxon>Pseudomonadati</taxon>
        <taxon>Bacteroidota</taxon>
        <taxon>Sphingobacteriia</taxon>
        <taxon>Sphingobacteriales</taxon>
        <taxon>Sphingobacteriaceae</taxon>
        <taxon>Olivibacter</taxon>
    </lineage>
</organism>
<dbReference type="InterPro" id="IPR010699">
    <property type="entry name" value="DUF1275"/>
</dbReference>
<gene>
    <name evidence="2" type="ORF">SAMN05661044_01519</name>
</gene>
<dbReference type="RefSeq" id="WP_093321318.1">
    <property type="nucleotide sequence ID" value="NZ_FOAF01000001.1"/>
</dbReference>
<feature type="transmembrane region" description="Helical" evidence="1">
    <location>
        <begin position="62"/>
        <end position="83"/>
    </location>
</feature>
<sequence length="244" mass="27381">MLRKTQNSRTLKDNLMLASSTAFVAGAVNVTGLIAFFAFSSNVTGHVANLANNIALVDSEDVISFSLWLASFFLGAYVSSYIIKSYDNFSNYRAYSIPLIIEIIILTMIAVYCDFFYEKKHIEGEVIVGFMLFSMGLQNGMASIISGGLIKSTHLTGLITDLGAEIADYFHPKSDRPTLLKNKLFIRITILSFYIMGGVIFGYCFYLFRFEILYVIPVILMTILYYDVSSVYLNKLIGTLKNKR</sequence>
<dbReference type="EMBL" id="FOAF01000001">
    <property type="protein sequence ID" value="SEK92410.1"/>
    <property type="molecule type" value="Genomic_DNA"/>
</dbReference>
<keyword evidence="1" id="KW-1133">Transmembrane helix</keyword>
<dbReference type="Proteomes" id="UP000199421">
    <property type="component" value="Unassembled WGS sequence"/>
</dbReference>
<feature type="transmembrane region" description="Helical" evidence="1">
    <location>
        <begin position="184"/>
        <end position="208"/>
    </location>
</feature>
<feature type="transmembrane region" description="Helical" evidence="1">
    <location>
        <begin position="129"/>
        <end position="150"/>
    </location>
</feature>
<evidence type="ECO:0000256" key="1">
    <source>
        <dbReference type="SAM" id="Phobius"/>
    </source>
</evidence>
<protein>
    <submittedName>
        <fullName evidence="2">Uncharacterized membrane protein YoaK, UPF0700 family</fullName>
    </submittedName>
</protein>
<proteinExistence type="predicted"/>
<keyword evidence="1" id="KW-0472">Membrane</keyword>
<feature type="transmembrane region" description="Helical" evidence="1">
    <location>
        <begin position="214"/>
        <end position="234"/>
    </location>
</feature>
<evidence type="ECO:0000313" key="3">
    <source>
        <dbReference type="Proteomes" id="UP000199421"/>
    </source>
</evidence>
<feature type="transmembrane region" description="Helical" evidence="1">
    <location>
        <begin position="21"/>
        <end position="42"/>
    </location>
</feature>